<accession>A0A147BIG3</accession>
<keyword evidence="1" id="KW-0732">Signal</keyword>
<dbReference type="EMBL" id="GEGO01004827">
    <property type="protein sequence ID" value="JAR90577.1"/>
    <property type="molecule type" value="Transcribed_RNA"/>
</dbReference>
<feature type="chain" id="PRO_5007542631" evidence="1">
    <location>
        <begin position="20"/>
        <end position="82"/>
    </location>
</feature>
<evidence type="ECO:0000313" key="2">
    <source>
        <dbReference type="EMBL" id="JAR90577.1"/>
    </source>
</evidence>
<dbReference type="AlphaFoldDB" id="A0A147BIG3"/>
<organism evidence="2">
    <name type="scientific">Ixodes ricinus</name>
    <name type="common">Common tick</name>
    <name type="synonym">Acarus ricinus</name>
    <dbReference type="NCBI Taxonomy" id="34613"/>
    <lineage>
        <taxon>Eukaryota</taxon>
        <taxon>Metazoa</taxon>
        <taxon>Ecdysozoa</taxon>
        <taxon>Arthropoda</taxon>
        <taxon>Chelicerata</taxon>
        <taxon>Arachnida</taxon>
        <taxon>Acari</taxon>
        <taxon>Parasitiformes</taxon>
        <taxon>Ixodida</taxon>
        <taxon>Ixodoidea</taxon>
        <taxon>Ixodidae</taxon>
        <taxon>Ixodinae</taxon>
        <taxon>Ixodes</taxon>
    </lineage>
</organism>
<reference evidence="2" key="1">
    <citation type="journal article" date="2018" name="PLoS Negl. Trop. Dis.">
        <title>Sialome diversity of ticks revealed by RNAseq of single tick salivary glands.</title>
        <authorList>
            <person name="Perner J."/>
            <person name="Kropackova S."/>
            <person name="Kopacek P."/>
            <person name="Ribeiro J.M."/>
        </authorList>
    </citation>
    <scope>NUCLEOTIDE SEQUENCE</scope>
    <source>
        <strain evidence="2">Siblings of single egg batch collected in Ceske Budejovice</strain>
        <tissue evidence="2">Salivary glands</tissue>
    </source>
</reference>
<protein>
    <submittedName>
        <fullName evidence="2">Putative secreted protein</fullName>
    </submittedName>
</protein>
<evidence type="ECO:0000256" key="1">
    <source>
        <dbReference type="SAM" id="SignalP"/>
    </source>
</evidence>
<feature type="signal peptide" evidence="1">
    <location>
        <begin position="1"/>
        <end position="19"/>
    </location>
</feature>
<proteinExistence type="predicted"/>
<name>A0A147BIG3_IXORI</name>
<sequence length="82" mass="9304">MTSKNVTLSLVAILAVSQRQSWMWQAPILPQITLQLDSPWMLWQPGVETPRRRWHSRSLVLFAGSSGTNWVATSDSVTLRLL</sequence>